<dbReference type="InterPro" id="IPR013424">
    <property type="entry name" value="Ice-binding_C"/>
</dbReference>
<evidence type="ECO:0000313" key="3">
    <source>
        <dbReference type="Proteomes" id="UP000315673"/>
    </source>
</evidence>
<accession>A0A5B8LJY2</accession>
<organism evidence="2 3">
    <name type="scientific">Sphingomonas panacisoli</name>
    <dbReference type="NCBI Taxonomy" id="1813879"/>
    <lineage>
        <taxon>Bacteria</taxon>
        <taxon>Pseudomonadati</taxon>
        <taxon>Pseudomonadota</taxon>
        <taxon>Alphaproteobacteria</taxon>
        <taxon>Sphingomonadales</taxon>
        <taxon>Sphingomonadaceae</taxon>
        <taxon>Sphingomonas</taxon>
    </lineage>
</organism>
<evidence type="ECO:0000259" key="1">
    <source>
        <dbReference type="Pfam" id="PF07589"/>
    </source>
</evidence>
<dbReference type="AlphaFoldDB" id="A0A5B8LJY2"/>
<dbReference type="EMBL" id="CP042306">
    <property type="protein sequence ID" value="QDZ07852.1"/>
    <property type="molecule type" value="Genomic_DNA"/>
</dbReference>
<dbReference type="Pfam" id="PF07589">
    <property type="entry name" value="PEP-CTERM"/>
    <property type="match status" value="1"/>
</dbReference>
<evidence type="ECO:0000313" key="2">
    <source>
        <dbReference type="EMBL" id="QDZ07852.1"/>
    </source>
</evidence>
<reference evidence="2 3" key="1">
    <citation type="submission" date="2019-07" db="EMBL/GenBank/DDBJ databases">
        <title>Full genome sequence of Sphingomonas sp. 4R-6-7(HKS19).</title>
        <authorList>
            <person name="Im W.-T."/>
        </authorList>
    </citation>
    <scope>NUCLEOTIDE SEQUENCE [LARGE SCALE GENOMIC DNA]</scope>
    <source>
        <strain evidence="2 3">HKS19</strain>
    </source>
</reference>
<keyword evidence="3" id="KW-1185">Reference proteome</keyword>
<sequence length="119" mass="12234">MLAGLFASSGSTGYTFADTPFSGLTGGSTDTNNLLTFNYTGLGAGIYNNTLTFSGRSQYAGLNDFALTPITITVRATVTGTGPVDPGAVPEPATWTMMILGLGLIGGSMRRRTAQRTAA</sequence>
<dbReference type="NCBIfam" id="TIGR02595">
    <property type="entry name" value="PEP_CTERM"/>
    <property type="match status" value="1"/>
</dbReference>
<dbReference type="KEGG" id="spai:FPZ24_10445"/>
<feature type="domain" description="Ice-binding protein C-terminal" evidence="1">
    <location>
        <begin position="88"/>
        <end position="112"/>
    </location>
</feature>
<name>A0A5B8LJY2_9SPHN</name>
<dbReference type="Proteomes" id="UP000315673">
    <property type="component" value="Chromosome"/>
</dbReference>
<dbReference type="NCBIfam" id="NF035944">
    <property type="entry name" value="PEPxxWA-CTERM"/>
    <property type="match status" value="1"/>
</dbReference>
<proteinExistence type="predicted"/>
<gene>
    <name evidence="2" type="ORF">FPZ24_10445</name>
</gene>
<protein>
    <submittedName>
        <fullName evidence="2">PEP-CTERM sorting domain-containing protein</fullName>
    </submittedName>
</protein>